<proteinExistence type="predicted"/>
<reference evidence="3" key="1">
    <citation type="journal article" date="2013" name="Nat. Genet.">
        <title>The duck genome and transcriptome provide insight into an avian influenza virus reservoir species.</title>
        <authorList>
            <person name="Huang Y."/>
            <person name="Li Y."/>
            <person name="Burt D.W."/>
            <person name="Chen H."/>
            <person name="Zhang Y."/>
            <person name="Qian W."/>
            <person name="Kim H."/>
            <person name="Gan S."/>
            <person name="Zhao Y."/>
            <person name="Li J."/>
            <person name="Yi K."/>
            <person name="Feng H."/>
            <person name="Zhu P."/>
            <person name="Li B."/>
            <person name="Liu Q."/>
            <person name="Fairley S."/>
            <person name="Magor K.E."/>
            <person name="Du Z."/>
            <person name="Hu X."/>
            <person name="Goodman L."/>
            <person name="Tafer H."/>
            <person name="Vignal A."/>
            <person name="Lee T."/>
            <person name="Kim K.W."/>
            <person name="Sheng Z."/>
            <person name="An Y."/>
            <person name="Searle S."/>
            <person name="Herrero J."/>
            <person name="Groenen M.A."/>
            <person name="Crooijmans R.P."/>
            <person name="Faraut T."/>
            <person name="Cai Q."/>
            <person name="Webster R.G."/>
            <person name="Aldridge J.R."/>
            <person name="Warren W.C."/>
            <person name="Bartschat S."/>
            <person name="Kehr S."/>
            <person name="Marz M."/>
            <person name="Stadler P.F."/>
            <person name="Smith J."/>
            <person name="Kraus R.H."/>
            <person name="Zhao Y."/>
            <person name="Ren L."/>
            <person name="Fei J."/>
            <person name="Morisson M."/>
            <person name="Kaiser P."/>
            <person name="Griffin D.K."/>
            <person name="Rao M."/>
            <person name="Pitel F."/>
            <person name="Wang J."/>
            <person name="Li N."/>
        </authorList>
    </citation>
    <scope>NUCLEOTIDE SEQUENCE [LARGE SCALE GENOMIC DNA]</scope>
</reference>
<feature type="compositionally biased region" description="Polar residues" evidence="1">
    <location>
        <begin position="283"/>
        <end position="299"/>
    </location>
</feature>
<feature type="region of interest" description="Disordered" evidence="1">
    <location>
        <begin position="275"/>
        <end position="299"/>
    </location>
</feature>
<evidence type="ECO:0000256" key="1">
    <source>
        <dbReference type="SAM" id="MobiDB-lite"/>
    </source>
</evidence>
<dbReference type="AlphaFoldDB" id="R0M2Z5"/>
<dbReference type="Proteomes" id="UP000296049">
    <property type="component" value="Unassembled WGS sequence"/>
</dbReference>
<sequence>MIEYQSPYRGSVPCTTVGSEDLQRARKGCPGKPSARAGAGTAGDHANYQLYAGRGEVWQALRLRSPSYHMGAQQEHNISFRQEGKLSNHQQSDESIATQCTERQKGTGWLTKSALLNYVCFDKVVAKAKNSFSTAHLRKKKTRARQQQALKISARKDLQEITAPNTNIQARISSAWAATSDFGRFALLEMKLAGSGRGSNALRDWISSTAGSDIEQALFGLAFRAGEDTAHELAQRAVHNQTLHKLKTMGQSKALVPKEMDTGWDFEKNLNETEKSADAQKNLAGSQDGRYTNCSSDEV</sequence>
<accession>R0M2Z5</accession>
<keyword evidence="3" id="KW-1185">Reference proteome</keyword>
<evidence type="ECO:0000313" key="3">
    <source>
        <dbReference type="Proteomes" id="UP000296049"/>
    </source>
</evidence>
<evidence type="ECO:0000313" key="2">
    <source>
        <dbReference type="EMBL" id="EOB08470.1"/>
    </source>
</evidence>
<protein>
    <submittedName>
        <fullName evidence="2">Uncharacterized protein</fullName>
    </submittedName>
</protein>
<feature type="region of interest" description="Disordered" evidence="1">
    <location>
        <begin position="22"/>
        <end position="42"/>
    </location>
</feature>
<organism evidence="2 3">
    <name type="scientific">Anas platyrhynchos</name>
    <name type="common">Mallard</name>
    <name type="synonym">Anas boschas</name>
    <dbReference type="NCBI Taxonomy" id="8839"/>
    <lineage>
        <taxon>Eukaryota</taxon>
        <taxon>Metazoa</taxon>
        <taxon>Chordata</taxon>
        <taxon>Craniata</taxon>
        <taxon>Vertebrata</taxon>
        <taxon>Euteleostomi</taxon>
        <taxon>Archelosauria</taxon>
        <taxon>Archosauria</taxon>
        <taxon>Dinosauria</taxon>
        <taxon>Saurischia</taxon>
        <taxon>Theropoda</taxon>
        <taxon>Coelurosauria</taxon>
        <taxon>Aves</taxon>
        <taxon>Neognathae</taxon>
        <taxon>Galloanserae</taxon>
        <taxon>Anseriformes</taxon>
        <taxon>Anatidae</taxon>
        <taxon>Anatinae</taxon>
        <taxon>Anas</taxon>
    </lineage>
</organism>
<dbReference type="EMBL" id="KB742444">
    <property type="protein sequence ID" value="EOB08470.1"/>
    <property type="molecule type" value="Genomic_DNA"/>
</dbReference>
<gene>
    <name evidence="2" type="ORF">Anapl_08349</name>
</gene>
<name>R0M2Z5_ANAPL</name>